<dbReference type="PROSITE" id="PS50921">
    <property type="entry name" value="ANTAR"/>
    <property type="match status" value="1"/>
</dbReference>
<dbReference type="PROSITE" id="PS50113">
    <property type="entry name" value="PAC"/>
    <property type="match status" value="1"/>
</dbReference>
<dbReference type="Pfam" id="PF07228">
    <property type="entry name" value="SpoIIE"/>
    <property type="match status" value="1"/>
</dbReference>
<evidence type="ECO:0000256" key="2">
    <source>
        <dbReference type="ARBA" id="ARBA00023015"/>
    </source>
</evidence>
<keyword evidence="1" id="KW-0378">Hydrolase</keyword>
<dbReference type="SUPFAM" id="SSF81606">
    <property type="entry name" value="PP2C-like"/>
    <property type="match status" value="1"/>
</dbReference>
<feature type="domain" description="PAC" evidence="5">
    <location>
        <begin position="545"/>
        <end position="597"/>
    </location>
</feature>
<keyword evidence="3" id="KW-0804">Transcription</keyword>
<dbReference type="Pfam" id="PF08447">
    <property type="entry name" value="PAS_3"/>
    <property type="match status" value="1"/>
</dbReference>
<evidence type="ECO:0000259" key="5">
    <source>
        <dbReference type="PROSITE" id="PS50113"/>
    </source>
</evidence>
<keyword evidence="2" id="KW-0805">Transcription regulation</keyword>
<dbReference type="InterPro" id="IPR052016">
    <property type="entry name" value="Bact_Sigma-Reg"/>
</dbReference>
<dbReference type="InterPro" id="IPR013655">
    <property type="entry name" value="PAS_fold_3"/>
</dbReference>
<comment type="caution">
    <text evidence="7">The sequence shown here is derived from an EMBL/GenBank/DDBJ whole genome shotgun (WGS) entry which is preliminary data.</text>
</comment>
<proteinExistence type="predicted"/>
<dbReference type="InterPro" id="IPR000700">
    <property type="entry name" value="PAS-assoc_C"/>
</dbReference>
<evidence type="ECO:0000259" key="6">
    <source>
        <dbReference type="PROSITE" id="PS50921"/>
    </source>
</evidence>
<name>A0A2V4NKI3_9ACTN</name>
<dbReference type="AlphaFoldDB" id="A0A2V4NKI3"/>
<accession>A0A2V4NKI3</accession>
<dbReference type="GO" id="GO:0016791">
    <property type="term" value="F:phosphatase activity"/>
    <property type="evidence" value="ECO:0007669"/>
    <property type="project" value="TreeGrafter"/>
</dbReference>
<sequence>MTDSAPATDRHQLPQEADQGHGHQGEPDEGGRPRGDGPRSVTTQGPTATAESGTRFPRPAGPQLGEGEQIPAQPGTAAMGRLAGAVERLQRELQHAHLQAEGRALIDLAKGILVERLGCSPAEAGRQLDTLADQAGLQVLELAADLVNQASRDRIAELARDFVATTTDPASPSTGLRLRSAEAGALAGDDADAVAQSILDNALRPLGARAVAIWAAHSNQSLTLAGSAGFSEHEPDRWRYVPPGVPTPARRALDHRDTSGFDTLAGAALSSIGQLELPGGRLVVPAGTGGRITGAMEICWAEPLPEQSQALLRQFEVLATLCATVLETRPAADDRTVGKDDPRFTELLDLVDGLDEACMVLQPLLDDAGTPVGFRIRHVNLGFVDFAGRPRNLIVGSRLLEAYPLAAEPGGLFEKVEHVVATGEPFRADRMYLAALVDGVPLGTEARVAISRSGDHVVVTWRLDDGTPRVASLLQHAQRLGRIGGFEEDLLTGEIAWNDTLYDLHGLPPTAPPIALEQLPAHVHPDDEHAIGRFLRTLLHHQRPASTAFRLQRADGIARHIRVVAEPVLDDTGRITAVRGAYQDVSAQHWTEVALAATRDQLVHTEQHAAERSRLALQLQHAIMPPSRGTQHLHNLSVAVRYRPAEKDHLVGGDWYDAVALPHGQILLCVGDVAGHGIEAATGMVALRNALRGLAATGAGPAQLLAWLNSVTHHLTDNVTATAVCGLYQPETRRLHWARAGHLPPVLLRDGKATTLPTIGGLLLGALDHTEYQEDEVQLQPGDTLMMYTDGLIERRDRSVADSLDNLLTIAQMPVAMPAGPQEPTDLERRLDLLLRYTNADTDDDTCLIGVRVG</sequence>
<protein>
    <submittedName>
        <fullName evidence="7">Antitermination regulator</fullName>
    </submittedName>
</protein>
<dbReference type="Gene3D" id="1.10.10.10">
    <property type="entry name" value="Winged helix-like DNA-binding domain superfamily/Winged helix DNA-binding domain"/>
    <property type="match status" value="1"/>
</dbReference>
<dbReference type="PANTHER" id="PTHR43156:SF2">
    <property type="entry name" value="STAGE II SPORULATION PROTEIN E"/>
    <property type="match status" value="1"/>
</dbReference>
<gene>
    <name evidence="7" type="ORF">C7C46_24220</name>
</gene>
<dbReference type="InterPro" id="IPR036457">
    <property type="entry name" value="PPM-type-like_dom_sf"/>
</dbReference>
<feature type="region of interest" description="Disordered" evidence="4">
    <location>
        <begin position="1"/>
        <end position="74"/>
    </location>
</feature>
<evidence type="ECO:0000256" key="4">
    <source>
        <dbReference type="SAM" id="MobiDB-lite"/>
    </source>
</evidence>
<feature type="domain" description="ANTAR" evidence="6">
    <location>
        <begin position="86"/>
        <end position="147"/>
    </location>
</feature>
<dbReference type="Gene3D" id="3.30.450.40">
    <property type="match status" value="1"/>
</dbReference>
<dbReference type="InterPro" id="IPR029016">
    <property type="entry name" value="GAF-like_dom_sf"/>
</dbReference>
<dbReference type="PANTHER" id="PTHR43156">
    <property type="entry name" value="STAGE II SPORULATION PROTEIN E-RELATED"/>
    <property type="match status" value="1"/>
</dbReference>
<evidence type="ECO:0000313" key="8">
    <source>
        <dbReference type="Proteomes" id="UP000248039"/>
    </source>
</evidence>
<dbReference type="GO" id="GO:0003723">
    <property type="term" value="F:RNA binding"/>
    <property type="evidence" value="ECO:0007669"/>
    <property type="project" value="InterPro"/>
</dbReference>
<dbReference type="OrthoDB" id="7943561at2"/>
<dbReference type="EMBL" id="PYBW01000095">
    <property type="protein sequence ID" value="PYC74517.1"/>
    <property type="molecule type" value="Genomic_DNA"/>
</dbReference>
<dbReference type="Proteomes" id="UP000248039">
    <property type="component" value="Unassembled WGS sequence"/>
</dbReference>
<dbReference type="InterPro" id="IPR001932">
    <property type="entry name" value="PPM-type_phosphatase-like_dom"/>
</dbReference>
<feature type="compositionally biased region" description="Polar residues" evidence="4">
    <location>
        <begin position="40"/>
        <end position="52"/>
    </location>
</feature>
<evidence type="ECO:0000256" key="1">
    <source>
        <dbReference type="ARBA" id="ARBA00022801"/>
    </source>
</evidence>
<dbReference type="SMART" id="SM01012">
    <property type="entry name" value="ANTAR"/>
    <property type="match status" value="1"/>
</dbReference>
<dbReference type="Pfam" id="PF03861">
    <property type="entry name" value="ANTAR"/>
    <property type="match status" value="1"/>
</dbReference>
<organism evidence="7 8">
    <name type="scientific">Streptomyces tateyamensis</name>
    <dbReference type="NCBI Taxonomy" id="565073"/>
    <lineage>
        <taxon>Bacteria</taxon>
        <taxon>Bacillati</taxon>
        <taxon>Actinomycetota</taxon>
        <taxon>Actinomycetes</taxon>
        <taxon>Kitasatosporales</taxon>
        <taxon>Streptomycetaceae</taxon>
        <taxon>Streptomyces</taxon>
    </lineage>
</organism>
<dbReference type="InterPro" id="IPR035965">
    <property type="entry name" value="PAS-like_dom_sf"/>
</dbReference>
<keyword evidence="8" id="KW-1185">Reference proteome</keyword>
<reference evidence="7 8" key="1">
    <citation type="submission" date="2018-03" db="EMBL/GenBank/DDBJ databases">
        <title>Bioinformatic expansion and discovery of thiopeptide antibiotics.</title>
        <authorList>
            <person name="Schwalen C.J."/>
            <person name="Hudson G.A."/>
            <person name="Mitchell D.A."/>
        </authorList>
    </citation>
    <scope>NUCLEOTIDE SEQUENCE [LARGE SCALE GENOMIC DNA]</scope>
    <source>
        <strain evidence="7 8">ATCC 21389</strain>
    </source>
</reference>
<evidence type="ECO:0000256" key="3">
    <source>
        <dbReference type="ARBA" id="ARBA00023163"/>
    </source>
</evidence>
<dbReference type="Gene3D" id="3.60.40.10">
    <property type="entry name" value="PPM-type phosphatase domain"/>
    <property type="match status" value="1"/>
</dbReference>
<evidence type="ECO:0000313" key="7">
    <source>
        <dbReference type="EMBL" id="PYC74517.1"/>
    </source>
</evidence>
<dbReference type="SUPFAM" id="SSF55785">
    <property type="entry name" value="PYP-like sensor domain (PAS domain)"/>
    <property type="match status" value="1"/>
</dbReference>
<dbReference type="Gene3D" id="3.30.450.20">
    <property type="entry name" value="PAS domain"/>
    <property type="match status" value="1"/>
</dbReference>
<feature type="compositionally biased region" description="Basic and acidic residues" evidence="4">
    <location>
        <begin position="8"/>
        <end position="37"/>
    </location>
</feature>
<dbReference type="InterPro" id="IPR005561">
    <property type="entry name" value="ANTAR"/>
</dbReference>
<dbReference type="SMART" id="SM00331">
    <property type="entry name" value="PP2C_SIG"/>
    <property type="match status" value="1"/>
</dbReference>
<dbReference type="InterPro" id="IPR036388">
    <property type="entry name" value="WH-like_DNA-bd_sf"/>
</dbReference>
<dbReference type="SUPFAM" id="SSF55781">
    <property type="entry name" value="GAF domain-like"/>
    <property type="match status" value="1"/>
</dbReference>